<reference evidence="3" key="1">
    <citation type="submission" date="2022-04" db="EMBL/GenBank/DDBJ databases">
        <title>Alcanivorax sp. CY1518 draft genome sequence.</title>
        <authorList>
            <person name="Zhao G."/>
            <person name="An M."/>
        </authorList>
    </citation>
    <scope>NUCLEOTIDE SEQUENCE</scope>
    <source>
        <strain evidence="3">CY1518</strain>
    </source>
</reference>
<proteinExistence type="predicted"/>
<keyword evidence="4" id="KW-1185">Reference proteome</keyword>
<dbReference type="Proteomes" id="UP001165524">
    <property type="component" value="Unassembled WGS sequence"/>
</dbReference>
<dbReference type="InterPro" id="IPR011050">
    <property type="entry name" value="Pectin_lyase_fold/virulence"/>
</dbReference>
<dbReference type="PANTHER" id="PTHR11319">
    <property type="entry name" value="G PROTEIN-COUPLED RECEPTOR-RELATED"/>
    <property type="match status" value="1"/>
</dbReference>
<keyword evidence="1" id="KW-0472">Membrane</keyword>
<comment type="caution">
    <text evidence="3">The sequence shown here is derived from an EMBL/GenBank/DDBJ whole genome shotgun (WGS) entry which is preliminary data.</text>
</comment>
<evidence type="ECO:0000313" key="3">
    <source>
        <dbReference type="EMBL" id="MCK0537564.1"/>
    </source>
</evidence>
<evidence type="ECO:0000256" key="2">
    <source>
        <dbReference type="SAM" id="SignalP"/>
    </source>
</evidence>
<gene>
    <name evidence="3" type="ORF">MU846_07560</name>
</gene>
<feature type="chain" id="PRO_5046073733" description="CSLREA domain-containing protein" evidence="2">
    <location>
        <begin position="24"/>
        <end position="1358"/>
    </location>
</feature>
<dbReference type="EMBL" id="JALKII010000004">
    <property type="protein sequence ID" value="MCK0537564.1"/>
    <property type="molecule type" value="Genomic_DNA"/>
</dbReference>
<evidence type="ECO:0000313" key="4">
    <source>
        <dbReference type="Proteomes" id="UP001165524"/>
    </source>
</evidence>
<dbReference type="InterPro" id="IPR059226">
    <property type="entry name" value="Choice_anch_Q_dom"/>
</dbReference>
<evidence type="ECO:0000256" key="1">
    <source>
        <dbReference type="SAM" id="Phobius"/>
    </source>
</evidence>
<protein>
    <recommendedName>
        <fullName evidence="5">CSLREA domain-containing protein</fullName>
    </recommendedName>
</protein>
<keyword evidence="1" id="KW-1133">Transmembrane helix</keyword>
<name>A0ABT0E6W3_9GAMM</name>
<sequence length="1358" mass="143120">MMYRGLRPLTMGLLLCLGSGVEAALFTITTTQDASLSGECSLRDAFHAINYQEERNACPAGTGNDTVRLTPGAVYVLAEELSLGGVTLQIPRLDEDGEPVLENGQPVIDERKVNPRVYLQLDPAQEDDDEPANAIIEAGHEQRVFRIHESAHLALTRIDLRDGDVRNLAEPYGGLVYNEGTLVMQYGILQNGQAASGGAVYLAKSGSFSGGNLQIIGNAAVLQGGAVATADDFAGTFGLSHFYMAANSSGAEGGAALVQGKHANIGLFNGTLRGNTAGAGGIALHVEELETSLSLDLNNLTIADNSGPAGTAAVYLAAASDKDLLANSAVVGNAAADCAGDGFDDLLLRHTVTGASCPPSPPEYTAFRNIQNGVNLSNAADISVLRNSDGPCVAGSPCEPIILDEPDALPGYLPEFAIPENAGVPSLFDTGSPITATQYVCEGNDQRGHNRADRCDIGAFEFQRSEGQVDSFEAVSGVDLELDVVANDLGDSGIDCRRVTNGPCLQVVIPSTRNGITIEEVIDADGYPKLLYRFAARFDGIDYFEYLVHKDAFVGATFGDADVGARVAVIARPGSGMTGSRDISDFGGISGFLLGTLVAAGLWRRLPRWRLLSGVALLSAAGMAGAAEITVSTTEDHMPPLNQAGQCTLREAIHSGIDKQPNLSGCINGQTGQDLIKLPEGTITLVAPLEIGAANGLAIEGEGVDKTIIEGTGAWRLLSTDSNLVLRNLTLRLGNAGADNGGAILARANLTLENVVLEQHQAANGGAVFLAFNRDESSTARFRNVFFRDNVATADGGAIGTFAQTQRRDIEVLGSTFAGNSAGSRGGAIDANLRSGTLWVINSTFIDNTAATGGAALDLADVATSVSIINSTFLDNPGASGQIDLGAELPQQSGSRTMANSIYAGATTGCSSGDRRFDRSKFNLFASADVTCEATGANNDEGNSTGVPLADIRAALNGGVLLMAAAGEDYFLPHVPLTDPHFSDILDAGNPAAQVNGTGNTDACRETDLRGEPRTSGEQCDRGAYELQLTTAVEDVAANENRRTRTVLLDVLYNDVAGDGYRFRPGTLSLSRVENDADLPDTLGEAFVRLRKRHPEDEMIQGYDDIAGVSREGVEFEYSVTDIDDPTLFCGVGLNTDGSANRGPDPQHLDDDCVIVYRLDTVSGQPSQVQCDALPLEDHFRYSIEAEDFSLDADDEIQWEGTRTAVTGLVKVTIRNVPPRAPAEPVTRRIEPGSQVTIDLRALGLMDADGEVVSLTLPSSGRPNFAARDPYTRQVEGVGVIFDQAALTVTYVHADNTKHFTDRFIVRAEDDCGDTTDIPVQITFPQQSNGGGPLSSAGGAAAPWWLFGALLLLGRRRR</sequence>
<organism evidence="3 4">
    <name type="scientific">Alcanivorax quisquiliarum</name>
    <dbReference type="NCBI Taxonomy" id="2933565"/>
    <lineage>
        <taxon>Bacteria</taxon>
        <taxon>Pseudomonadati</taxon>
        <taxon>Pseudomonadota</taxon>
        <taxon>Gammaproteobacteria</taxon>
        <taxon>Oceanospirillales</taxon>
        <taxon>Alcanivoracaceae</taxon>
        <taxon>Alcanivorax</taxon>
    </lineage>
</organism>
<dbReference type="RefSeq" id="WP_246951278.1">
    <property type="nucleotide sequence ID" value="NZ_JALKII010000004.1"/>
</dbReference>
<feature type="signal peptide" evidence="2">
    <location>
        <begin position="1"/>
        <end position="23"/>
    </location>
</feature>
<accession>A0ABT0E6W3</accession>
<dbReference type="PANTHER" id="PTHR11319:SF35">
    <property type="entry name" value="OUTER MEMBRANE PROTEIN PMPC-RELATED"/>
    <property type="match status" value="1"/>
</dbReference>
<feature type="transmembrane region" description="Helical" evidence="1">
    <location>
        <begin position="1334"/>
        <end position="1353"/>
    </location>
</feature>
<dbReference type="NCBIfam" id="NF041518">
    <property type="entry name" value="choice_anch_Q"/>
    <property type="match status" value="2"/>
</dbReference>
<dbReference type="SUPFAM" id="SSF51126">
    <property type="entry name" value="Pectin lyase-like"/>
    <property type="match status" value="2"/>
</dbReference>
<keyword evidence="2" id="KW-0732">Signal</keyword>
<evidence type="ECO:0008006" key="5">
    <source>
        <dbReference type="Google" id="ProtNLM"/>
    </source>
</evidence>
<keyword evidence="1" id="KW-0812">Transmembrane</keyword>